<dbReference type="Proteomes" id="UP000183832">
    <property type="component" value="Unassembled WGS sequence"/>
</dbReference>
<reference evidence="1 2" key="1">
    <citation type="submission" date="2015-04" db="EMBL/GenBank/DDBJ databases">
        <authorList>
            <person name="Syromyatnikov M.Y."/>
            <person name="Popov V.N."/>
        </authorList>
    </citation>
    <scope>NUCLEOTIDE SEQUENCE [LARGE SCALE GENOMIC DNA]</scope>
</reference>
<dbReference type="EMBL" id="CVRI01000039">
    <property type="protein sequence ID" value="CRK94613.1"/>
    <property type="molecule type" value="Genomic_DNA"/>
</dbReference>
<protein>
    <submittedName>
        <fullName evidence="1">CLUMA_CG008113, isoform A</fullName>
    </submittedName>
</protein>
<name>A0A1J1I2V2_9DIPT</name>
<accession>A0A1J1I2V2</accession>
<dbReference type="AlphaFoldDB" id="A0A1J1I2V2"/>
<proteinExistence type="predicted"/>
<evidence type="ECO:0000313" key="2">
    <source>
        <dbReference type="Proteomes" id="UP000183832"/>
    </source>
</evidence>
<evidence type="ECO:0000313" key="1">
    <source>
        <dbReference type="EMBL" id="CRK94613.1"/>
    </source>
</evidence>
<keyword evidence="2" id="KW-1185">Reference proteome</keyword>
<sequence>MLLRQGHKIFNLQALSVELKLIFQKNYLSLNAFNIINQVVLVALTTDSEKILKIMLKIKTKFLITNKFITENVEH</sequence>
<organism evidence="1 2">
    <name type="scientific">Clunio marinus</name>
    <dbReference type="NCBI Taxonomy" id="568069"/>
    <lineage>
        <taxon>Eukaryota</taxon>
        <taxon>Metazoa</taxon>
        <taxon>Ecdysozoa</taxon>
        <taxon>Arthropoda</taxon>
        <taxon>Hexapoda</taxon>
        <taxon>Insecta</taxon>
        <taxon>Pterygota</taxon>
        <taxon>Neoptera</taxon>
        <taxon>Endopterygota</taxon>
        <taxon>Diptera</taxon>
        <taxon>Nematocera</taxon>
        <taxon>Chironomoidea</taxon>
        <taxon>Chironomidae</taxon>
        <taxon>Clunio</taxon>
    </lineage>
</organism>
<gene>
    <name evidence="1" type="ORF">CLUMA_CG008113</name>
</gene>